<reference evidence="2 3" key="1">
    <citation type="submission" date="2019-08" db="EMBL/GenBank/DDBJ databases">
        <title>Draft genome sequence of Chryseobacterium sp. Gsoil 183.</title>
        <authorList>
            <person name="Im W.-T."/>
        </authorList>
    </citation>
    <scope>NUCLEOTIDE SEQUENCE [LARGE SCALE GENOMIC DNA]</scope>
    <source>
        <strain evidence="2 3">Gsoil 183</strain>
    </source>
</reference>
<keyword evidence="1" id="KW-1133">Transmembrane helix</keyword>
<protein>
    <submittedName>
        <fullName evidence="2">Uncharacterized protein</fullName>
    </submittedName>
</protein>
<gene>
    <name evidence="2" type="ORF">FW781_15595</name>
</gene>
<dbReference type="AlphaFoldDB" id="A0A5D8ZKY6"/>
<sequence length="95" mass="10775">MKKQFQNWTLFFIIGITAIIAGLIASIILMNGSSAPDGLFGMYILFSLIPILLVIIIDRILVWKFGNKNVNKVQFSILLLIVLLWIVRFVVNLII</sequence>
<dbReference type="EMBL" id="VTRU01000003">
    <property type="protein sequence ID" value="TZF95311.1"/>
    <property type="molecule type" value="Genomic_DNA"/>
</dbReference>
<feature type="transmembrane region" description="Helical" evidence="1">
    <location>
        <begin position="7"/>
        <end position="28"/>
    </location>
</feature>
<feature type="transmembrane region" description="Helical" evidence="1">
    <location>
        <begin position="73"/>
        <end position="94"/>
    </location>
</feature>
<keyword evidence="1" id="KW-0812">Transmembrane</keyword>
<evidence type="ECO:0000256" key="1">
    <source>
        <dbReference type="SAM" id="Phobius"/>
    </source>
</evidence>
<evidence type="ECO:0000313" key="2">
    <source>
        <dbReference type="EMBL" id="TZF95311.1"/>
    </source>
</evidence>
<keyword evidence="1" id="KW-0472">Membrane</keyword>
<comment type="caution">
    <text evidence="2">The sequence shown here is derived from an EMBL/GenBank/DDBJ whole genome shotgun (WGS) entry which is preliminary data.</text>
</comment>
<organism evidence="2 3">
    <name type="scientific">Chryseobacterium panacisoli</name>
    <dbReference type="NCBI Taxonomy" id="1807141"/>
    <lineage>
        <taxon>Bacteria</taxon>
        <taxon>Pseudomonadati</taxon>
        <taxon>Bacteroidota</taxon>
        <taxon>Flavobacteriia</taxon>
        <taxon>Flavobacteriales</taxon>
        <taxon>Weeksellaceae</taxon>
        <taxon>Chryseobacterium group</taxon>
        <taxon>Chryseobacterium</taxon>
    </lineage>
</organism>
<name>A0A5D8ZKY6_9FLAO</name>
<dbReference type="Proteomes" id="UP000323884">
    <property type="component" value="Unassembled WGS sequence"/>
</dbReference>
<evidence type="ECO:0000313" key="3">
    <source>
        <dbReference type="Proteomes" id="UP000323884"/>
    </source>
</evidence>
<dbReference type="RefSeq" id="WP_149388268.1">
    <property type="nucleotide sequence ID" value="NZ_VTRU01000003.1"/>
</dbReference>
<accession>A0A5D8ZKY6</accession>
<keyword evidence="3" id="KW-1185">Reference proteome</keyword>
<feature type="transmembrane region" description="Helical" evidence="1">
    <location>
        <begin position="40"/>
        <end position="61"/>
    </location>
</feature>
<proteinExistence type="predicted"/>